<evidence type="ECO:0000256" key="1">
    <source>
        <dbReference type="ARBA" id="ARBA00008182"/>
    </source>
</evidence>
<dbReference type="InterPro" id="IPR038719">
    <property type="entry name" value="Phycobilisome_asu/bsu_sf"/>
</dbReference>
<evidence type="ECO:0000256" key="3">
    <source>
        <dbReference type="ARBA" id="ARBA00023307"/>
    </source>
</evidence>
<gene>
    <name evidence="4" type="ORF">C8N29_1376</name>
</gene>
<dbReference type="RefSeq" id="WP_170107021.1">
    <property type="nucleotide sequence ID" value="NZ_QAON01000037.1"/>
</dbReference>
<organism evidence="4 5">
    <name type="scientific">Agitococcus lubricus</name>
    <dbReference type="NCBI Taxonomy" id="1077255"/>
    <lineage>
        <taxon>Bacteria</taxon>
        <taxon>Pseudomonadati</taxon>
        <taxon>Pseudomonadota</taxon>
        <taxon>Gammaproteobacteria</taxon>
        <taxon>Moraxellales</taxon>
        <taxon>Moraxellaceae</taxon>
        <taxon>Agitococcus</taxon>
    </lineage>
</organism>
<dbReference type="InterPro" id="IPR009050">
    <property type="entry name" value="Globin-like_sf"/>
</dbReference>
<keyword evidence="3" id="KW-0089">Bile pigment</keyword>
<dbReference type="SUPFAM" id="SSF46458">
    <property type="entry name" value="Globin-like"/>
    <property type="match status" value="1"/>
</dbReference>
<dbReference type="GO" id="GO:0015979">
    <property type="term" value="P:photosynthesis"/>
    <property type="evidence" value="ECO:0007669"/>
    <property type="project" value="InterPro"/>
</dbReference>
<dbReference type="EMBL" id="QAON01000037">
    <property type="protein sequence ID" value="PTQ86569.1"/>
    <property type="molecule type" value="Genomic_DNA"/>
</dbReference>
<dbReference type="Gene3D" id="1.10.490.20">
    <property type="entry name" value="Phycocyanins"/>
    <property type="match status" value="1"/>
</dbReference>
<accession>A0A2T5IRX4</accession>
<evidence type="ECO:0000256" key="2">
    <source>
        <dbReference type="ARBA" id="ARBA00022991"/>
    </source>
</evidence>
<dbReference type="GO" id="GO:0030089">
    <property type="term" value="C:phycobilisome"/>
    <property type="evidence" value="ECO:0007669"/>
    <property type="project" value="InterPro"/>
</dbReference>
<name>A0A2T5IRX4_9GAMM</name>
<comment type="similarity">
    <text evidence="1">Belongs to the phycobiliprotein family.</text>
</comment>
<sequence>MPIPVLEPTSSLRKHPEIADIFKQSENRHFTEEEFVEYLRCLPEHSHRVTAAREIAAAEQGVVERVVNEIFMLYPFEKKHAYSRTKCLRDIRSVSCYATLAMLMNDPHWYRDKLLLWLRTILQALYFPEREIVQRKTLFGSQDDNELQDLAPNQKAIYETYTKLKNNYRERLSPESFSLFEKYLQQTIDTLSSK</sequence>
<keyword evidence="2" id="KW-0157">Chromophore</keyword>
<dbReference type="Pfam" id="PF00502">
    <property type="entry name" value="Phycobilisome"/>
    <property type="match status" value="1"/>
</dbReference>
<comment type="caution">
    <text evidence="4">The sequence shown here is derived from an EMBL/GenBank/DDBJ whole genome shotgun (WGS) entry which is preliminary data.</text>
</comment>
<evidence type="ECO:0000313" key="4">
    <source>
        <dbReference type="EMBL" id="PTQ86569.1"/>
    </source>
</evidence>
<dbReference type="InterPro" id="IPR012128">
    <property type="entry name" value="Phycobilisome_asu/bsu"/>
</dbReference>
<protein>
    <submittedName>
        <fullName evidence="4">Phycobilisome protein</fullName>
    </submittedName>
</protein>
<evidence type="ECO:0000313" key="5">
    <source>
        <dbReference type="Proteomes" id="UP000244223"/>
    </source>
</evidence>
<dbReference type="Proteomes" id="UP000244223">
    <property type="component" value="Unassembled WGS sequence"/>
</dbReference>
<proteinExistence type="inferred from homology"/>
<dbReference type="AlphaFoldDB" id="A0A2T5IRX4"/>
<reference evidence="4 5" key="1">
    <citation type="submission" date="2018-04" db="EMBL/GenBank/DDBJ databases">
        <title>Genomic Encyclopedia of Archaeal and Bacterial Type Strains, Phase II (KMG-II): from individual species to whole genera.</title>
        <authorList>
            <person name="Goeker M."/>
        </authorList>
    </citation>
    <scope>NUCLEOTIDE SEQUENCE [LARGE SCALE GENOMIC DNA]</scope>
    <source>
        <strain evidence="4 5">DSM 5822</strain>
    </source>
</reference>
<keyword evidence="5" id="KW-1185">Reference proteome</keyword>